<proteinExistence type="predicted"/>
<dbReference type="AlphaFoldDB" id="A0A7C9HL10"/>
<accession>A0A7C9HL10</accession>
<evidence type="ECO:0000256" key="2">
    <source>
        <dbReference type="SAM" id="SignalP"/>
    </source>
</evidence>
<feature type="signal peptide" evidence="2">
    <location>
        <begin position="1"/>
        <end position="18"/>
    </location>
</feature>
<feature type="region of interest" description="Disordered" evidence="1">
    <location>
        <begin position="18"/>
        <end position="100"/>
    </location>
</feature>
<protein>
    <recommendedName>
        <fullName evidence="5">Lipoprotein</fullName>
    </recommendedName>
</protein>
<reference evidence="3 4" key="1">
    <citation type="submission" date="2019-12" db="EMBL/GenBank/DDBJ databases">
        <authorList>
            <person name="Xu J."/>
        </authorList>
    </citation>
    <scope>NUCLEOTIDE SEQUENCE [LARGE SCALE GENOMIC DNA]</scope>
    <source>
        <strain evidence="3 4">HX-5-24</strain>
    </source>
</reference>
<gene>
    <name evidence="3" type="ORF">GN331_03745</name>
</gene>
<keyword evidence="2" id="KW-0732">Signal</keyword>
<dbReference type="Proteomes" id="UP000479692">
    <property type="component" value="Unassembled WGS sequence"/>
</dbReference>
<sequence>MSRILVAVLCVLALSACSKPEKPETERPPAPQAVAATQPAADTWNDASKREKPATELNDAIQAPLNKARSVEDTTLDAAAQQRAAIDAQTSGNSGAAPAQ</sequence>
<dbReference type="EMBL" id="WOXT01000001">
    <property type="protein sequence ID" value="MUV13315.1"/>
    <property type="molecule type" value="Genomic_DNA"/>
</dbReference>
<comment type="caution">
    <text evidence="3">The sequence shown here is derived from an EMBL/GenBank/DDBJ whole genome shotgun (WGS) entry which is preliminary data.</text>
</comment>
<organism evidence="3 4">
    <name type="scientific">Noviluteimonas gilva</name>
    <dbReference type="NCBI Taxonomy" id="2682097"/>
    <lineage>
        <taxon>Bacteria</taxon>
        <taxon>Pseudomonadati</taxon>
        <taxon>Pseudomonadota</taxon>
        <taxon>Gammaproteobacteria</taxon>
        <taxon>Lysobacterales</taxon>
        <taxon>Lysobacteraceae</taxon>
        <taxon>Noviluteimonas</taxon>
    </lineage>
</organism>
<evidence type="ECO:0000313" key="3">
    <source>
        <dbReference type="EMBL" id="MUV13315.1"/>
    </source>
</evidence>
<feature type="compositionally biased region" description="Low complexity" evidence="1">
    <location>
        <begin position="76"/>
        <end position="90"/>
    </location>
</feature>
<feature type="chain" id="PRO_5028832434" description="Lipoprotein" evidence="2">
    <location>
        <begin position="19"/>
        <end position="100"/>
    </location>
</feature>
<evidence type="ECO:0008006" key="5">
    <source>
        <dbReference type="Google" id="ProtNLM"/>
    </source>
</evidence>
<dbReference type="PROSITE" id="PS51257">
    <property type="entry name" value="PROKAR_LIPOPROTEIN"/>
    <property type="match status" value="1"/>
</dbReference>
<keyword evidence="4" id="KW-1185">Reference proteome</keyword>
<feature type="compositionally biased region" description="Low complexity" evidence="1">
    <location>
        <begin position="32"/>
        <end position="41"/>
    </location>
</feature>
<name>A0A7C9HL10_9GAMM</name>
<evidence type="ECO:0000313" key="4">
    <source>
        <dbReference type="Proteomes" id="UP000479692"/>
    </source>
</evidence>
<evidence type="ECO:0000256" key="1">
    <source>
        <dbReference type="SAM" id="MobiDB-lite"/>
    </source>
</evidence>
<dbReference type="RefSeq" id="WP_156640428.1">
    <property type="nucleotide sequence ID" value="NZ_WOXT01000001.1"/>
</dbReference>